<dbReference type="InterPro" id="IPR053201">
    <property type="entry name" value="Flavunoidine_N-MTase"/>
</dbReference>
<proteinExistence type="predicted"/>
<evidence type="ECO:0000259" key="2">
    <source>
        <dbReference type="PROSITE" id="PS50280"/>
    </source>
</evidence>
<feature type="region of interest" description="Disordered" evidence="1">
    <location>
        <begin position="490"/>
        <end position="663"/>
    </location>
</feature>
<gene>
    <name evidence="3" type="ORF">CTEN210_01308</name>
</gene>
<feature type="compositionally biased region" description="Low complexity" evidence="1">
    <location>
        <begin position="784"/>
        <end position="800"/>
    </location>
</feature>
<accession>A0AAD3CH75</accession>
<feature type="compositionally biased region" description="Basic and acidic residues" evidence="1">
    <location>
        <begin position="677"/>
        <end position="697"/>
    </location>
</feature>
<dbReference type="Pfam" id="PF00856">
    <property type="entry name" value="SET"/>
    <property type="match status" value="1"/>
</dbReference>
<sequence>MLGVSGRTLPLGDPSARSIQTNMAQATGTTSKPDSQYIYVPKRTQDYIIQRGEKGLGLYANRDIKEGEEIFQNSLQYTITDVEDGDKILFDARKVTTYPQKLKKEAYNVVPHSCPVEADLIFTHGIPILSDDDNKNSSGIISYHIKVPAMLLNHSCDACLIHDGGKDGYKRHLAVRDIKMGEELTINYALIYYDEGPIHHKCLCKSPKCCGLIKGFKSLDPEVKEALFKVASPAVRALLLADLKLEKAPKVQQPLIAEREIHAPIFSSSAGFRMITPPPSIKQDGVGISVEENGEHNLYALRNFEEGDRVYSFWVDDWPMHGKTPVDMVFSTALGIEDPVEGTSFWMDPIEVGYKNAIGRTTFSGFNMLARHSCSPNIRYKQTQLSDRLRWQHAYAARSISKGEDLTIDFNNLFWDRPNIKIATCSCKSDNCAGILKGFKHLSPIQQKKRWVNTDNGRYLSPFIREQCRKKDSYYHEFVCDYDAIDYKEEEESPIEEEDKDGKKDSQDEVVQSSSVMATMKSGITTLGSDDSELDSSSSDDSDDSDEESFEPIPKKYSSRSMNAQMRPPRLPSQKNPSSRSTMTPVRNLQPMPSQRRPTPLRGASRRASVDTVGSSTLFSEGTFNTINDKSVGRRRSLQPMPSERRPTPLRGSSRLASIDTTGASTLFSEGTYSTIHSKEQAPMRALRTHDTIDSIVRKSARNTIAQRDEVSEMTPRALRSNTRDTFSSEDDSETSASQSTQEQNFMGGFNPMQISNTVGDFVRQSARAIVARRNSEKMKAANGSTTSSASSGSSSSSDSLAFTPAQRPTFRV</sequence>
<feature type="region of interest" description="Disordered" evidence="1">
    <location>
        <begin position="677"/>
        <end position="757"/>
    </location>
</feature>
<feature type="compositionally biased region" description="Acidic residues" evidence="1">
    <location>
        <begin position="530"/>
        <end position="550"/>
    </location>
</feature>
<evidence type="ECO:0000313" key="4">
    <source>
        <dbReference type="Proteomes" id="UP001054902"/>
    </source>
</evidence>
<feature type="region of interest" description="Disordered" evidence="1">
    <location>
        <begin position="774"/>
        <end position="813"/>
    </location>
</feature>
<dbReference type="Proteomes" id="UP001054902">
    <property type="component" value="Unassembled WGS sequence"/>
</dbReference>
<evidence type="ECO:0000256" key="1">
    <source>
        <dbReference type="SAM" id="MobiDB-lite"/>
    </source>
</evidence>
<name>A0AAD3CH75_9STRA</name>
<feature type="compositionally biased region" description="Polar residues" evidence="1">
    <location>
        <begin position="612"/>
        <end position="629"/>
    </location>
</feature>
<evidence type="ECO:0000313" key="3">
    <source>
        <dbReference type="EMBL" id="GFH44834.1"/>
    </source>
</evidence>
<feature type="compositionally biased region" description="Low complexity" evidence="1">
    <location>
        <begin position="735"/>
        <end position="744"/>
    </location>
</feature>
<dbReference type="PROSITE" id="PS50280">
    <property type="entry name" value="SET"/>
    <property type="match status" value="1"/>
</dbReference>
<dbReference type="EMBL" id="BLLK01000020">
    <property type="protein sequence ID" value="GFH44834.1"/>
    <property type="molecule type" value="Genomic_DNA"/>
</dbReference>
<dbReference type="InterPro" id="IPR046341">
    <property type="entry name" value="SET_dom_sf"/>
</dbReference>
<dbReference type="Gene3D" id="2.170.270.10">
    <property type="entry name" value="SET domain"/>
    <property type="match status" value="2"/>
</dbReference>
<dbReference type="InterPro" id="IPR001214">
    <property type="entry name" value="SET_dom"/>
</dbReference>
<comment type="caution">
    <text evidence="3">The sequence shown here is derived from an EMBL/GenBank/DDBJ whole genome shotgun (WGS) entry which is preliminary data.</text>
</comment>
<feature type="compositionally biased region" description="Acidic residues" evidence="1">
    <location>
        <begin position="490"/>
        <end position="499"/>
    </location>
</feature>
<dbReference type="AlphaFoldDB" id="A0AAD3CH75"/>
<keyword evidence="4" id="KW-1185">Reference proteome</keyword>
<dbReference type="PANTHER" id="PTHR12350:SF19">
    <property type="entry name" value="SET DOMAIN-CONTAINING PROTEIN"/>
    <property type="match status" value="1"/>
</dbReference>
<feature type="domain" description="SET" evidence="2">
    <location>
        <begin position="41"/>
        <end position="189"/>
    </location>
</feature>
<reference evidence="3 4" key="1">
    <citation type="journal article" date="2021" name="Sci. Rep.">
        <title>The genome of the diatom Chaetoceros tenuissimus carries an ancient integrated fragment of an extant virus.</title>
        <authorList>
            <person name="Hongo Y."/>
            <person name="Kimura K."/>
            <person name="Takaki Y."/>
            <person name="Yoshida Y."/>
            <person name="Baba S."/>
            <person name="Kobayashi G."/>
            <person name="Nagasaki K."/>
            <person name="Hano T."/>
            <person name="Tomaru Y."/>
        </authorList>
    </citation>
    <scope>NUCLEOTIDE SEQUENCE [LARGE SCALE GENOMIC DNA]</scope>
    <source>
        <strain evidence="3 4">NIES-3715</strain>
    </source>
</reference>
<organism evidence="3 4">
    <name type="scientific">Chaetoceros tenuissimus</name>
    <dbReference type="NCBI Taxonomy" id="426638"/>
    <lineage>
        <taxon>Eukaryota</taxon>
        <taxon>Sar</taxon>
        <taxon>Stramenopiles</taxon>
        <taxon>Ochrophyta</taxon>
        <taxon>Bacillariophyta</taxon>
        <taxon>Coscinodiscophyceae</taxon>
        <taxon>Chaetocerotophycidae</taxon>
        <taxon>Chaetocerotales</taxon>
        <taxon>Chaetocerotaceae</taxon>
        <taxon>Chaetoceros</taxon>
    </lineage>
</organism>
<feature type="compositionally biased region" description="Polar residues" evidence="1">
    <location>
        <begin position="573"/>
        <end position="597"/>
    </location>
</feature>
<dbReference type="PANTHER" id="PTHR12350">
    <property type="entry name" value="HISTONE-LYSINE N-METHYLTRANSFERASE-RELATED"/>
    <property type="match status" value="1"/>
</dbReference>
<protein>
    <recommendedName>
        <fullName evidence="2">SET domain-containing protein</fullName>
    </recommendedName>
</protein>
<dbReference type="SUPFAM" id="SSF82199">
    <property type="entry name" value="SET domain"/>
    <property type="match status" value="2"/>
</dbReference>